<dbReference type="EC" id="6.2.1.3" evidence="4"/>
<dbReference type="Gene3D" id="3.40.50.12780">
    <property type="entry name" value="N-terminal domain of ligase-like"/>
    <property type="match status" value="1"/>
</dbReference>
<organism evidence="4 5">
    <name type="scientific">Candidatus Ordinivivax streblomastigis</name>
    <dbReference type="NCBI Taxonomy" id="2540710"/>
    <lineage>
        <taxon>Bacteria</taxon>
        <taxon>Pseudomonadati</taxon>
        <taxon>Bacteroidota</taxon>
        <taxon>Bacteroidia</taxon>
        <taxon>Bacteroidales</taxon>
        <taxon>Candidatus Ordinivivax</taxon>
    </lineage>
</organism>
<keyword evidence="2" id="KW-0067">ATP-binding</keyword>
<evidence type="ECO:0000313" key="5">
    <source>
        <dbReference type="Proteomes" id="UP000324575"/>
    </source>
</evidence>
<dbReference type="GO" id="GO:0016020">
    <property type="term" value="C:membrane"/>
    <property type="evidence" value="ECO:0007669"/>
    <property type="project" value="TreeGrafter"/>
</dbReference>
<dbReference type="AlphaFoldDB" id="A0A5M8P248"/>
<evidence type="ECO:0000259" key="3">
    <source>
        <dbReference type="Pfam" id="PF00501"/>
    </source>
</evidence>
<accession>A0A5M8P248</accession>
<keyword evidence="4" id="KW-0436">Ligase</keyword>
<proteinExistence type="predicted"/>
<evidence type="ECO:0000313" key="4">
    <source>
        <dbReference type="EMBL" id="KAA6302523.1"/>
    </source>
</evidence>
<feature type="domain" description="AMP-dependent synthetase/ligase" evidence="3">
    <location>
        <begin position="9"/>
        <end position="441"/>
    </location>
</feature>
<keyword evidence="1" id="KW-0547">Nucleotide-binding</keyword>
<dbReference type="GO" id="GO:0005524">
    <property type="term" value="F:ATP binding"/>
    <property type="evidence" value="ECO:0007669"/>
    <property type="project" value="UniProtKB-KW"/>
</dbReference>
<reference evidence="4 5" key="1">
    <citation type="submission" date="2019-03" db="EMBL/GenBank/DDBJ databases">
        <title>Single cell metagenomics reveals metabolic interactions within the superorganism composed of flagellate Streblomastix strix and complex community of Bacteroidetes bacteria on its surface.</title>
        <authorList>
            <person name="Treitli S.C."/>
            <person name="Kolisko M."/>
            <person name="Husnik F."/>
            <person name="Keeling P."/>
            <person name="Hampl V."/>
        </authorList>
    </citation>
    <scope>NUCLEOTIDE SEQUENCE [LARGE SCALE GENOMIC DNA]</scope>
    <source>
        <strain evidence="4">St1</strain>
    </source>
</reference>
<gene>
    <name evidence="4" type="ORF">EZS26_001355</name>
</gene>
<dbReference type="PANTHER" id="PTHR43272:SF33">
    <property type="entry name" value="AMP-BINDING DOMAIN-CONTAINING PROTEIN-RELATED"/>
    <property type="match status" value="1"/>
</dbReference>
<comment type="caution">
    <text evidence="4">The sequence shown here is derived from an EMBL/GenBank/DDBJ whole genome shotgun (WGS) entry which is preliminary data.</text>
</comment>
<protein>
    <submittedName>
        <fullName evidence="4">Long-chain-fatty-acid--CoA ligase FadD15</fullName>
        <ecNumber evidence="4">6.2.1.3</ecNumber>
    </submittedName>
</protein>
<dbReference type="Pfam" id="PF00501">
    <property type="entry name" value="AMP-binding"/>
    <property type="match status" value="1"/>
</dbReference>
<evidence type="ECO:0000256" key="2">
    <source>
        <dbReference type="ARBA" id="ARBA00022840"/>
    </source>
</evidence>
<sequence length="637" mass="71128">MKKTIIDLFENSVATYGAKTFLWEKKTDRFEPITFAETKQQVYRLAAGLMSLGVKASDKVALLSEGRNAWIIGELGILYAGAVNVPLSIKLEEKNDLIFRIRHSESKYIMVSGSQLKKIRAIIADCPLVEKVIVFDPQTTFEEKEIPLESVLEAGNTFLATRKAELLKRSRSVQNNDMANISYTSGTTADPKGIMLSHRNYTANVEQAMSLMEITPDDSNLIIIPLDHCFGHVAGFYSFMAYGANVGTIQVGRTPIESLKNIPLNINEFKPTILMSVPALAKNFRKNIETGIRQQGPKIEKLFQHALKTAYSYNKEGFNKGGIGQLHNKLLLKLYDKLLFSKVRQGLGGKMKFFIGGGALLDIELQRFFYAIGIPMFQGYGLSEATPVISSNGMKKHKLGSSGALVADMDLKICDLDGKELPQGEKGEIVIRGENVMLGYWKNPEATAETIVDGWLHTGDMGYMDADGFLYVLGRFKSLLISSDGEKYSPEGIEEGIVDKSKYIEQMMLHNNQDPYTVALVVPDKERLKQYVKSIRPDVDWNSQEAKALALKKISEEVNQYRSGGLYAGEFPERWLPAAIAVLPEGFTEQNLLLNSTMKIVRGKIEERYAERLQYLFTPEGKNIVNELNLGAFCPFS</sequence>
<dbReference type="InterPro" id="IPR042099">
    <property type="entry name" value="ANL_N_sf"/>
</dbReference>
<dbReference type="Proteomes" id="UP000324575">
    <property type="component" value="Unassembled WGS sequence"/>
</dbReference>
<name>A0A5M8P248_9BACT</name>
<dbReference type="SUPFAM" id="SSF56801">
    <property type="entry name" value="Acetyl-CoA synthetase-like"/>
    <property type="match status" value="1"/>
</dbReference>
<dbReference type="PANTHER" id="PTHR43272">
    <property type="entry name" value="LONG-CHAIN-FATTY-ACID--COA LIGASE"/>
    <property type="match status" value="1"/>
</dbReference>
<evidence type="ECO:0000256" key="1">
    <source>
        <dbReference type="ARBA" id="ARBA00022741"/>
    </source>
</evidence>
<dbReference type="EMBL" id="SNRX01000007">
    <property type="protein sequence ID" value="KAA6302523.1"/>
    <property type="molecule type" value="Genomic_DNA"/>
</dbReference>
<dbReference type="GO" id="GO:0004467">
    <property type="term" value="F:long-chain fatty acid-CoA ligase activity"/>
    <property type="evidence" value="ECO:0007669"/>
    <property type="project" value="UniProtKB-EC"/>
</dbReference>
<dbReference type="InterPro" id="IPR000873">
    <property type="entry name" value="AMP-dep_synth/lig_dom"/>
</dbReference>